<evidence type="ECO:0000256" key="4">
    <source>
        <dbReference type="SAM" id="MobiDB-lite"/>
    </source>
</evidence>
<dbReference type="SUPFAM" id="SSF48403">
    <property type="entry name" value="Ankyrin repeat"/>
    <property type="match status" value="1"/>
</dbReference>
<accession>A0A8J6C825</accession>
<proteinExistence type="predicted"/>
<comment type="caution">
    <text evidence="5">The sequence shown here is derived from an EMBL/GenBank/DDBJ whole genome shotgun (WGS) entry which is preliminary data.</text>
</comment>
<evidence type="ECO:0000256" key="3">
    <source>
        <dbReference type="PROSITE-ProRule" id="PRU00023"/>
    </source>
</evidence>
<evidence type="ECO:0000313" key="6">
    <source>
        <dbReference type="Proteomes" id="UP000751190"/>
    </source>
</evidence>
<feature type="compositionally biased region" description="Polar residues" evidence="4">
    <location>
        <begin position="214"/>
        <end position="224"/>
    </location>
</feature>
<gene>
    <name evidence="5" type="ORF">KFE25_012400</name>
</gene>
<dbReference type="PROSITE" id="PS50297">
    <property type="entry name" value="ANK_REP_REGION"/>
    <property type="match status" value="3"/>
</dbReference>
<dbReference type="PROSITE" id="PS50088">
    <property type="entry name" value="ANK_REPEAT"/>
    <property type="match status" value="3"/>
</dbReference>
<dbReference type="OrthoDB" id="341259at2759"/>
<keyword evidence="2 3" id="KW-0040">ANK repeat</keyword>
<evidence type="ECO:0000256" key="1">
    <source>
        <dbReference type="ARBA" id="ARBA00022737"/>
    </source>
</evidence>
<dbReference type="InterPro" id="IPR036770">
    <property type="entry name" value="Ankyrin_rpt-contain_sf"/>
</dbReference>
<evidence type="ECO:0000256" key="2">
    <source>
        <dbReference type="ARBA" id="ARBA00023043"/>
    </source>
</evidence>
<feature type="repeat" description="ANK" evidence="3">
    <location>
        <begin position="73"/>
        <end position="105"/>
    </location>
</feature>
<dbReference type="SMART" id="SM00248">
    <property type="entry name" value="ANK"/>
    <property type="match status" value="3"/>
</dbReference>
<dbReference type="PANTHER" id="PTHR24201">
    <property type="entry name" value="ANK_REP_REGION DOMAIN-CONTAINING PROTEIN"/>
    <property type="match status" value="1"/>
</dbReference>
<dbReference type="Proteomes" id="UP000751190">
    <property type="component" value="Unassembled WGS sequence"/>
</dbReference>
<evidence type="ECO:0000313" key="5">
    <source>
        <dbReference type="EMBL" id="KAG8465037.1"/>
    </source>
</evidence>
<dbReference type="InterPro" id="IPR002110">
    <property type="entry name" value="Ankyrin_rpt"/>
</dbReference>
<feature type="compositionally biased region" description="Polar residues" evidence="4">
    <location>
        <begin position="182"/>
        <end position="191"/>
    </location>
</feature>
<protein>
    <submittedName>
        <fullName evidence="5">Uncharacterized protein</fullName>
    </submittedName>
</protein>
<feature type="repeat" description="ANK" evidence="3">
    <location>
        <begin position="109"/>
        <end position="129"/>
    </location>
</feature>
<reference evidence="5" key="1">
    <citation type="submission" date="2021-05" db="EMBL/GenBank/DDBJ databases">
        <title>The genome of the haptophyte Pavlova lutheri (Diacronema luteri, Pavlovales) - a model for lipid biosynthesis in eukaryotic algae.</title>
        <authorList>
            <person name="Hulatt C.J."/>
            <person name="Posewitz M.C."/>
        </authorList>
    </citation>
    <scope>NUCLEOTIDE SEQUENCE</scope>
    <source>
        <strain evidence="5">NIVA-4/92</strain>
    </source>
</reference>
<sequence>MPPRTPEEASAAAEGGDVVALAAYCEQAGVDVNKPVDPATGETLLHVASAGGQEASVRALIQAGCKLAVLDNDDQNALHYACNEGHLAIARLLVQNGIGASELNRLDKYQMSPLHLAVEGGHLELVRFLTSLPHADEKIRRGSVTFIAQRHDHAAIVDLLSRPRETQYDEHGHRVDFRSRSESGSFSTTPSLAGGRTAAARRRSKAASEDGSMKSASTNATSSRIATAGGGISTGGATGEASRATSRSGTPRPAAATVRRADGGARFCGTCNIS</sequence>
<name>A0A8J6C825_DIALT</name>
<dbReference type="AlphaFoldDB" id="A0A8J6C825"/>
<dbReference type="InterPro" id="IPR050776">
    <property type="entry name" value="Ank_Repeat/CDKN_Inhibitor"/>
</dbReference>
<keyword evidence="1" id="KW-0677">Repeat</keyword>
<dbReference type="Gene3D" id="1.25.40.20">
    <property type="entry name" value="Ankyrin repeat-containing domain"/>
    <property type="match status" value="1"/>
</dbReference>
<dbReference type="Pfam" id="PF12796">
    <property type="entry name" value="Ank_2"/>
    <property type="match status" value="1"/>
</dbReference>
<feature type="compositionally biased region" description="Gly residues" evidence="4">
    <location>
        <begin position="228"/>
        <end position="238"/>
    </location>
</feature>
<organism evidence="5 6">
    <name type="scientific">Diacronema lutheri</name>
    <name type="common">Unicellular marine alga</name>
    <name type="synonym">Monochrysis lutheri</name>
    <dbReference type="NCBI Taxonomy" id="2081491"/>
    <lineage>
        <taxon>Eukaryota</taxon>
        <taxon>Haptista</taxon>
        <taxon>Haptophyta</taxon>
        <taxon>Pavlovophyceae</taxon>
        <taxon>Pavlovales</taxon>
        <taxon>Pavlovaceae</taxon>
        <taxon>Diacronema</taxon>
    </lineage>
</organism>
<feature type="region of interest" description="Disordered" evidence="4">
    <location>
        <begin position="167"/>
        <end position="258"/>
    </location>
</feature>
<dbReference type="EMBL" id="JAGTXO010000011">
    <property type="protein sequence ID" value="KAG8465037.1"/>
    <property type="molecule type" value="Genomic_DNA"/>
</dbReference>
<feature type="compositionally biased region" description="Basic and acidic residues" evidence="4">
    <location>
        <begin position="167"/>
        <end position="181"/>
    </location>
</feature>
<feature type="repeat" description="ANK" evidence="3">
    <location>
        <begin position="40"/>
        <end position="72"/>
    </location>
</feature>
<keyword evidence="6" id="KW-1185">Reference proteome</keyword>